<dbReference type="AlphaFoldDB" id="A0A0D2BX06"/>
<proteinExistence type="inferred from homology"/>
<dbReference type="GO" id="GO:0052689">
    <property type="term" value="F:carboxylic ester hydrolase activity"/>
    <property type="evidence" value="ECO:0007669"/>
    <property type="project" value="TreeGrafter"/>
</dbReference>
<evidence type="ECO:0000313" key="4">
    <source>
        <dbReference type="EMBL" id="KIW56951.1"/>
    </source>
</evidence>
<name>A0A0D2BX06_9EURO</name>
<sequence>MKEQLQLLSKDSIELIYPLLLLAPRSSSRPLDMSRLRIPCSCTRATRRQFSTSHSRRDVVDLAFHRHNPPDKTSKGPPIILMHGLFGSQRNNRTMSKALAKDLSRPVYNLDLRNHGDSPHSPVHDYISMAIDVEHFISSHSIPRPTLIGHSMGAKVAMTLALRRPSNYSALIPVDNAPVDAALKSDFHTYVQAMHEIEEHRPPFTKQSEADKILAKYESNVAIRQFLLTNLVKKPAGGVDHQERHRGEHRHPQKTELRFRIPLHTLAKSLPAMADFPFKDPDEARYEGPTLMVRGTQSHYVADDALPLIGRFFPKFELLDCDCGHWVMSENFEEFRAGVVEWITRAVDER</sequence>
<dbReference type="FunFam" id="3.40.50.1820:FF:000039">
    <property type="entry name" value="Esterase ybfF"/>
    <property type="match status" value="1"/>
</dbReference>
<dbReference type="SUPFAM" id="SSF53474">
    <property type="entry name" value="alpha/beta-Hydrolases"/>
    <property type="match status" value="1"/>
</dbReference>
<dbReference type="Proteomes" id="UP000054342">
    <property type="component" value="Unassembled WGS sequence"/>
</dbReference>
<dbReference type="Gene3D" id="3.40.50.1820">
    <property type="entry name" value="alpha/beta hydrolase"/>
    <property type="match status" value="1"/>
</dbReference>
<evidence type="ECO:0000256" key="1">
    <source>
        <dbReference type="ARBA" id="ARBA00008645"/>
    </source>
</evidence>
<dbReference type="RefSeq" id="XP_013317535.1">
    <property type="nucleotide sequence ID" value="XM_013462081.1"/>
</dbReference>
<organism evidence="4 5">
    <name type="scientific">Exophiala xenobiotica</name>
    <dbReference type="NCBI Taxonomy" id="348802"/>
    <lineage>
        <taxon>Eukaryota</taxon>
        <taxon>Fungi</taxon>
        <taxon>Dikarya</taxon>
        <taxon>Ascomycota</taxon>
        <taxon>Pezizomycotina</taxon>
        <taxon>Eurotiomycetes</taxon>
        <taxon>Chaetothyriomycetidae</taxon>
        <taxon>Chaetothyriales</taxon>
        <taxon>Herpotrichiellaceae</taxon>
        <taxon>Exophiala</taxon>
    </lineage>
</organism>
<gene>
    <name evidence="4" type="ORF">PV05_05562</name>
</gene>
<dbReference type="STRING" id="348802.A0A0D2BX06"/>
<evidence type="ECO:0000259" key="3">
    <source>
        <dbReference type="Pfam" id="PF00561"/>
    </source>
</evidence>
<dbReference type="EMBL" id="KN847319">
    <property type="protein sequence ID" value="KIW56951.1"/>
    <property type="molecule type" value="Genomic_DNA"/>
</dbReference>
<comment type="similarity">
    <text evidence="1">Belongs to the AB hydrolase superfamily.</text>
</comment>
<dbReference type="HOGENOM" id="CLU_020336_53_0_1"/>
<dbReference type="InterPro" id="IPR000073">
    <property type="entry name" value="AB_hydrolase_1"/>
</dbReference>
<reference evidence="4 5" key="1">
    <citation type="submission" date="2015-01" db="EMBL/GenBank/DDBJ databases">
        <title>The Genome Sequence of Exophiala xenobiotica CBS118157.</title>
        <authorList>
            <consortium name="The Broad Institute Genomics Platform"/>
            <person name="Cuomo C."/>
            <person name="de Hoog S."/>
            <person name="Gorbushina A."/>
            <person name="Stielow B."/>
            <person name="Teixiera M."/>
            <person name="Abouelleil A."/>
            <person name="Chapman S.B."/>
            <person name="Priest M."/>
            <person name="Young S.K."/>
            <person name="Wortman J."/>
            <person name="Nusbaum C."/>
            <person name="Birren B."/>
        </authorList>
    </citation>
    <scope>NUCLEOTIDE SEQUENCE [LARGE SCALE GENOMIC DNA]</scope>
    <source>
        <strain evidence="4 5">CBS 118157</strain>
    </source>
</reference>
<accession>A0A0D2BX06</accession>
<dbReference type="GeneID" id="25327470"/>
<dbReference type="Pfam" id="PF00561">
    <property type="entry name" value="Abhydrolase_1"/>
    <property type="match status" value="1"/>
</dbReference>
<keyword evidence="5" id="KW-1185">Reference proteome</keyword>
<dbReference type="OrthoDB" id="8119704at2759"/>
<feature type="domain" description="AB hydrolase-1" evidence="3">
    <location>
        <begin position="77"/>
        <end position="331"/>
    </location>
</feature>
<dbReference type="PANTHER" id="PTHR46118">
    <property type="entry name" value="PROTEIN ABHD11"/>
    <property type="match status" value="1"/>
</dbReference>
<dbReference type="PANTHER" id="PTHR46118:SF4">
    <property type="entry name" value="PROTEIN ABHD11"/>
    <property type="match status" value="1"/>
</dbReference>
<protein>
    <recommendedName>
        <fullName evidence="3">AB hydrolase-1 domain-containing protein</fullName>
    </recommendedName>
</protein>
<evidence type="ECO:0000313" key="5">
    <source>
        <dbReference type="Proteomes" id="UP000054342"/>
    </source>
</evidence>
<dbReference type="GO" id="GO:0005739">
    <property type="term" value="C:mitochondrion"/>
    <property type="evidence" value="ECO:0007669"/>
    <property type="project" value="TreeGrafter"/>
</dbReference>
<evidence type="ECO:0000256" key="2">
    <source>
        <dbReference type="ARBA" id="ARBA00022801"/>
    </source>
</evidence>
<keyword evidence="2" id="KW-0378">Hydrolase</keyword>
<dbReference type="InterPro" id="IPR029058">
    <property type="entry name" value="AB_hydrolase_fold"/>
</dbReference>